<keyword evidence="1" id="KW-1133">Transmembrane helix</keyword>
<sequence length="91" mass="9857">MTHLMLFVLSLMGFAALALAMARHQENLFGRLLSSRATHMLRIAGWALLGIALFVAVRSQGWSFGLVSYSGHTSLAAGIVFIALVVREQLA</sequence>
<reference evidence="2 3" key="1">
    <citation type="submission" date="2020-07" db="EMBL/GenBank/DDBJ databases">
        <title>Taxonomic revisions and descriptions of new bacterial species based on genomic comparisons in the high-G+C-content subgroup of the family Alcaligenaceae.</title>
        <authorList>
            <person name="Szabo A."/>
            <person name="Felfoldi T."/>
        </authorList>
    </citation>
    <scope>NUCLEOTIDE SEQUENCE [LARGE SCALE GENOMIC DNA]</scope>
    <source>
        <strain evidence="2 3">DSM 25264</strain>
    </source>
</reference>
<dbReference type="RefSeq" id="WP_180029184.1">
    <property type="nucleotide sequence ID" value="NZ_JACCEW010000001.1"/>
</dbReference>
<evidence type="ECO:0000313" key="3">
    <source>
        <dbReference type="Proteomes" id="UP000580517"/>
    </source>
</evidence>
<dbReference type="AlphaFoldDB" id="A0A853FCQ1"/>
<keyword evidence="3" id="KW-1185">Reference proteome</keyword>
<feature type="transmembrane region" description="Helical" evidence="1">
    <location>
        <begin position="64"/>
        <end position="86"/>
    </location>
</feature>
<proteinExistence type="predicted"/>
<keyword evidence="1" id="KW-0472">Membrane</keyword>
<evidence type="ECO:0000313" key="2">
    <source>
        <dbReference type="EMBL" id="NYT35836.1"/>
    </source>
</evidence>
<dbReference type="Proteomes" id="UP000580517">
    <property type="component" value="Unassembled WGS sequence"/>
</dbReference>
<name>A0A853FCQ1_9BURK</name>
<accession>A0A853FCQ1</accession>
<evidence type="ECO:0000256" key="1">
    <source>
        <dbReference type="SAM" id="Phobius"/>
    </source>
</evidence>
<dbReference type="Pfam" id="PF11804">
    <property type="entry name" value="DUF3325"/>
    <property type="match status" value="1"/>
</dbReference>
<comment type="caution">
    <text evidence="2">The sequence shown here is derived from an EMBL/GenBank/DDBJ whole genome shotgun (WGS) entry which is preliminary data.</text>
</comment>
<protein>
    <submittedName>
        <fullName evidence="2">DUF3325 domain-containing protein</fullName>
    </submittedName>
</protein>
<dbReference type="InterPro" id="IPR021762">
    <property type="entry name" value="DUF3325"/>
</dbReference>
<dbReference type="EMBL" id="JACCEW010000001">
    <property type="protein sequence ID" value="NYT35836.1"/>
    <property type="molecule type" value="Genomic_DNA"/>
</dbReference>
<feature type="transmembrane region" description="Helical" evidence="1">
    <location>
        <begin position="38"/>
        <end position="57"/>
    </location>
</feature>
<organism evidence="2 3">
    <name type="scientific">Allopusillimonas soli</name>
    <dbReference type="NCBI Taxonomy" id="659016"/>
    <lineage>
        <taxon>Bacteria</taxon>
        <taxon>Pseudomonadati</taxon>
        <taxon>Pseudomonadota</taxon>
        <taxon>Betaproteobacteria</taxon>
        <taxon>Burkholderiales</taxon>
        <taxon>Alcaligenaceae</taxon>
        <taxon>Allopusillimonas</taxon>
    </lineage>
</organism>
<keyword evidence="1" id="KW-0812">Transmembrane</keyword>
<gene>
    <name evidence="2" type="ORF">H0A68_03055</name>
</gene>